<dbReference type="RefSeq" id="WP_050740540.1">
    <property type="nucleotide sequence ID" value="NZ_LGYO01000027.1"/>
</dbReference>
<dbReference type="SUPFAM" id="SSF54862">
    <property type="entry name" value="4Fe-4S ferredoxins"/>
    <property type="match status" value="1"/>
</dbReference>
<keyword evidence="5" id="KW-0479">Metal-binding</keyword>
<evidence type="ECO:0000256" key="4">
    <source>
        <dbReference type="ARBA" id="ARBA00022485"/>
    </source>
</evidence>
<proteinExistence type="predicted"/>
<dbReference type="InterPro" id="IPR017900">
    <property type="entry name" value="4Fe4S_Fe_S_CS"/>
</dbReference>
<dbReference type="InterPro" id="IPR017896">
    <property type="entry name" value="4Fe4S_Fe-S-bd"/>
</dbReference>
<feature type="domain" description="4Fe-4S ferredoxin-type" evidence="8">
    <location>
        <begin position="224"/>
        <end position="251"/>
    </location>
</feature>
<evidence type="ECO:0000256" key="2">
    <source>
        <dbReference type="ARBA" id="ARBA00003532"/>
    </source>
</evidence>
<dbReference type="InterPro" id="IPR050157">
    <property type="entry name" value="PSI_iron-sulfur_center"/>
</dbReference>
<keyword evidence="7" id="KW-0411">Iron-sulfur</keyword>
<comment type="function">
    <text evidence="2">Ferredoxins are iron-sulfur proteins that transfer electrons in a wide variety of metabolic reactions.</text>
</comment>
<dbReference type="PANTHER" id="PTHR24960">
    <property type="entry name" value="PHOTOSYSTEM I IRON-SULFUR CENTER-RELATED"/>
    <property type="match status" value="1"/>
</dbReference>
<dbReference type="AlphaFoldDB" id="A0A0L6TZ97"/>
<evidence type="ECO:0000256" key="6">
    <source>
        <dbReference type="ARBA" id="ARBA00023004"/>
    </source>
</evidence>
<dbReference type="Gene3D" id="3.30.70.20">
    <property type="match status" value="1"/>
</dbReference>
<dbReference type="InterPro" id="IPR029039">
    <property type="entry name" value="Flavoprotein-like_sf"/>
</dbReference>
<evidence type="ECO:0000259" key="8">
    <source>
        <dbReference type="PROSITE" id="PS51379"/>
    </source>
</evidence>
<feature type="domain" description="4Fe-4S ferredoxin-type" evidence="8">
    <location>
        <begin position="194"/>
        <end position="223"/>
    </location>
</feature>
<dbReference type="EMBL" id="LGYO01000027">
    <property type="protein sequence ID" value="KNZ41599.1"/>
    <property type="molecule type" value="Genomic_DNA"/>
</dbReference>
<dbReference type="Proteomes" id="UP000036873">
    <property type="component" value="Unassembled WGS sequence"/>
</dbReference>
<accession>A0A0L6TZ97</accession>
<name>A0A0L6TZ97_9FIRM</name>
<dbReference type="GO" id="GO:0051539">
    <property type="term" value="F:4 iron, 4 sulfur cluster binding"/>
    <property type="evidence" value="ECO:0007669"/>
    <property type="project" value="UniProtKB-KW"/>
</dbReference>
<dbReference type="Pfam" id="PF12838">
    <property type="entry name" value="Fer4_7"/>
    <property type="match status" value="1"/>
</dbReference>
<dbReference type="PANTHER" id="PTHR24960:SF79">
    <property type="entry name" value="PHOTOSYSTEM I IRON-SULFUR CENTER"/>
    <property type="match status" value="1"/>
</dbReference>
<comment type="cofactor">
    <cofactor evidence="1">
        <name>[4Fe-4S] cluster</name>
        <dbReference type="ChEBI" id="CHEBI:49883"/>
    </cofactor>
</comment>
<dbReference type="Gene3D" id="3.40.50.360">
    <property type="match status" value="1"/>
</dbReference>
<evidence type="ECO:0000256" key="5">
    <source>
        <dbReference type="ARBA" id="ARBA00022723"/>
    </source>
</evidence>
<dbReference type="PROSITE" id="PS51379">
    <property type="entry name" value="4FE4S_FER_2"/>
    <property type="match status" value="2"/>
</dbReference>
<evidence type="ECO:0000256" key="1">
    <source>
        <dbReference type="ARBA" id="ARBA00001966"/>
    </source>
</evidence>
<keyword evidence="4" id="KW-0004">4Fe-4S</keyword>
<comment type="caution">
    <text evidence="9">The sequence shown here is derived from an EMBL/GenBank/DDBJ whole genome shotgun (WGS) entry which is preliminary data.</text>
</comment>
<evidence type="ECO:0000256" key="3">
    <source>
        <dbReference type="ARBA" id="ARBA00013529"/>
    </source>
</evidence>
<dbReference type="NCBIfam" id="NF038196">
    <property type="entry name" value="ferrodoxin_EFR1"/>
    <property type="match status" value="1"/>
</dbReference>
<keyword evidence="10" id="KW-1185">Reference proteome</keyword>
<dbReference type="GO" id="GO:0046872">
    <property type="term" value="F:metal ion binding"/>
    <property type="evidence" value="ECO:0007669"/>
    <property type="project" value="UniProtKB-KW"/>
</dbReference>
<organism evidence="9 10">
    <name type="scientific">Acetobacterium bakii</name>
    <dbReference type="NCBI Taxonomy" id="52689"/>
    <lineage>
        <taxon>Bacteria</taxon>
        <taxon>Bacillati</taxon>
        <taxon>Bacillota</taxon>
        <taxon>Clostridia</taxon>
        <taxon>Eubacteriales</taxon>
        <taxon>Eubacteriaceae</taxon>
        <taxon>Acetobacterium</taxon>
    </lineage>
</organism>
<dbReference type="InterPro" id="IPR047964">
    <property type="entry name" value="EFR1-like"/>
</dbReference>
<gene>
    <name evidence="9" type="ORF">AKG39_11485</name>
</gene>
<sequence length="275" mass="31321">MNFKLIYISPNGSTRKTSEVLKTAIEKNGHTAELLDLGLGTNRNNYDIIFNKLKEADVVGFGSPAYHMDLLEPMQRLFEEMLLNPEVYHFKAFLYLNYAGITSGKAFLNTAKLFAAMDIPIIGGMKVVSPHFHHQEPFPTAISESFIQSFYYQMQSNAFASIKSERLYDMFSHQKIRVKLLYPLVHDFSKKRALTITILSEQCVSCGKCKRECPVGAISLDDTAVIDLEKCIHCYHCLTACKLKAIEAPIEKLDQMIRINKLIIGMEKPQNYIYM</sequence>
<dbReference type="OrthoDB" id="9803397at2"/>
<dbReference type="SUPFAM" id="SSF52218">
    <property type="entry name" value="Flavoproteins"/>
    <property type="match status" value="1"/>
</dbReference>
<reference evidence="10" key="1">
    <citation type="submission" date="2015-07" db="EMBL/GenBank/DDBJ databases">
        <title>Draft genome sequence of Acetobacterium bakii DSM 8293, a potential psychrophilic chemical producer through syngas fermentation.</title>
        <authorList>
            <person name="Song Y."/>
            <person name="Hwang S."/>
            <person name="Cho B.-K."/>
        </authorList>
    </citation>
    <scope>NUCLEOTIDE SEQUENCE [LARGE SCALE GENOMIC DNA]</scope>
    <source>
        <strain evidence="10">DSM 8239</strain>
    </source>
</reference>
<keyword evidence="6" id="KW-0408">Iron</keyword>
<evidence type="ECO:0000313" key="10">
    <source>
        <dbReference type="Proteomes" id="UP000036873"/>
    </source>
</evidence>
<protein>
    <recommendedName>
        <fullName evidence="3">Ferredoxin</fullName>
    </recommendedName>
</protein>
<evidence type="ECO:0000256" key="7">
    <source>
        <dbReference type="ARBA" id="ARBA00023014"/>
    </source>
</evidence>
<dbReference type="STRING" id="52689.AKG39_11485"/>
<dbReference type="PROSITE" id="PS00198">
    <property type="entry name" value="4FE4S_FER_1"/>
    <property type="match status" value="1"/>
</dbReference>
<evidence type="ECO:0000313" key="9">
    <source>
        <dbReference type="EMBL" id="KNZ41599.1"/>
    </source>
</evidence>